<dbReference type="RefSeq" id="XP_001730137.1">
    <property type="nucleotide sequence ID" value="XM_001730085.1"/>
</dbReference>
<dbReference type="PANTHER" id="PTHR38696">
    <property type="entry name" value="MEDIATOR OF RNA POLYMERASE II TRANSCRIPTION SUBUNIT 13"/>
    <property type="match status" value="1"/>
</dbReference>
<dbReference type="PANTHER" id="PTHR38696:SF1">
    <property type="entry name" value="MEDIATOR OF RNA POLYMERASE II TRANSCRIPTION SUBUNIT 13"/>
    <property type="match status" value="1"/>
</dbReference>
<dbReference type="EMBL" id="AAYY01000009">
    <property type="protein sequence ID" value="EDP42923.1"/>
    <property type="molecule type" value="Genomic_DNA"/>
</dbReference>
<dbReference type="InParanoid" id="A8Q4B3"/>
<dbReference type="VEuPathDB" id="FungiDB:MGL_2519"/>
<evidence type="ECO:0000313" key="1">
    <source>
        <dbReference type="EMBL" id="EDP42923.1"/>
    </source>
</evidence>
<dbReference type="OrthoDB" id="58379at2759"/>
<dbReference type="AlphaFoldDB" id="A8Q4B3"/>
<proteinExistence type="predicted"/>
<sequence length="210" mass="24263">MLRDTIKQSWPLGIQLEKPYGGSHEYVLWGFPWDGKGQAGIEARRLVRNVLAALYGAGWILIFSTDVSKKETDKDTMIFRHQMPPPPPSEWISIAFSQFNMVRLIDVPPDLSWELHNALTIARLRREPHQYSQGVTEIALNSSYWYAEGSDTMLARQLILQLVLTLEQHGFTVYASVDQKNTYQEHRSETDTWHLCRPIGWKPGMPVFHR</sequence>
<reference evidence="1 2" key="1">
    <citation type="journal article" date="2007" name="Proc. Natl. Acad. Sci. U.S.A.">
        <title>Dandruff-associated Malassezia genomes reveal convergent and divergent virulence traits shared with plant and human fungal pathogens.</title>
        <authorList>
            <person name="Xu J."/>
            <person name="Saunders C.W."/>
            <person name="Hu P."/>
            <person name="Grant R.A."/>
            <person name="Boekhout T."/>
            <person name="Kuramae E.E."/>
            <person name="Kronstad J.W."/>
            <person name="Deangelis Y.M."/>
            <person name="Reeder N.L."/>
            <person name="Johnstone K.R."/>
            <person name="Leland M."/>
            <person name="Fieno A.M."/>
            <person name="Begley W.M."/>
            <person name="Sun Y."/>
            <person name="Lacey M.P."/>
            <person name="Chaudhary T."/>
            <person name="Keough T."/>
            <person name="Chu L."/>
            <person name="Sears R."/>
            <person name="Yuan B."/>
            <person name="Dawson T.L.Jr."/>
        </authorList>
    </citation>
    <scope>NUCLEOTIDE SEQUENCE [LARGE SCALE GENOMIC DNA]</scope>
    <source>
        <strain evidence="2">ATCC MYA-4612 / CBS 7966</strain>
    </source>
</reference>
<accession>A8Q4B3</accession>
<protein>
    <submittedName>
        <fullName evidence="1">Uncharacterized protein</fullName>
    </submittedName>
</protein>
<keyword evidence="2" id="KW-1185">Reference proteome</keyword>
<comment type="caution">
    <text evidence="1">The sequence shown here is derived from an EMBL/GenBank/DDBJ whole genome shotgun (WGS) entry which is preliminary data.</text>
</comment>
<evidence type="ECO:0000313" key="2">
    <source>
        <dbReference type="Proteomes" id="UP000008837"/>
    </source>
</evidence>
<dbReference type="OMA" id="HEIVRTY"/>
<dbReference type="STRING" id="425265.A8Q4B3"/>
<dbReference type="Proteomes" id="UP000008837">
    <property type="component" value="Unassembled WGS sequence"/>
</dbReference>
<gene>
    <name evidence="1" type="ORF">MGL_2519</name>
</gene>
<name>A8Q4B3_MALGO</name>
<organism evidence="1 2">
    <name type="scientific">Malassezia globosa (strain ATCC MYA-4612 / CBS 7966)</name>
    <name type="common">Dandruff-associated fungus</name>
    <dbReference type="NCBI Taxonomy" id="425265"/>
    <lineage>
        <taxon>Eukaryota</taxon>
        <taxon>Fungi</taxon>
        <taxon>Dikarya</taxon>
        <taxon>Basidiomycota</taxon>
        <taxon>Ustilaginomycotina</taxon>
        <taxon>Malasseziomycetes</taxon>
        <taxon>Malasseziales</taxon>
        <taxon>Malasseziaceae</taxon>
        <taxon>Malassezia</taxon>
    </lineage>
</organism>
<dbReference type="GeneID" id="5854444"/>
<dbReference type="KEGG" id="mgl:MGL_2519"/>